<evidence type="ECO:0000313" key="5">
    <source>
        <dbReference type="Proteomes" id="UP001515683"/>
    </source>
</evidence>
<dbReference type="PROSITE" id="PS50405">
    <property type="entry name" value="GST_CTER"/>
    <property type="match status" value="1"/>
</dbReference>
<dbReference type="SFLD" id="SFLDG01150">
    <property type="entry name" value="Main.1:_Beta-like"/>
    <property type="match status" value="1"/>
</dbReference>
<accession>A0ABX0R9A6</accession>
<keyword evidence="4" id="KW-0808">Transferase</keyword>
<comment type="caution">
    <text evidence="4">The sequence shown here is derived from an EMBL/GenBank/DDBJ whole genome shotgun (WGS) entry which is preliminary data.</text>
</comment>
<dbReference type="Pfam" id="PF00043">
    <property type="entry name" value="GST_C"/>
    <property type="match status" value="1"/>
</dbReference>
<dbReference type="GO" id="GO:0004364">
    <property type="term" value="F:glutathione transferase activity"/>
    <property type="evidence" value="ECO:0007669"/>
    <property type="project" value="UniProtKB-EC"/>
</dbReference>
<dbReference type="InterPro" id="IPR004046">
    <property type="entry name" value="GST_C"/>
</dbReference>
<dbReference type="InterPro" id="IPR010987">
    <property type="entry name" value="Glutathione-S-Trfase_C-like"/>
</dbReference>
<dbReference type="SUPFAM" id="SSF52833">
    <property type="entry name" value="Thioredoxin-like"/>
    <property type="match status" value="1"/>
</dbReference>
<dbReference type="InterPro" id="IPR036282">
    <property type="entry name" value="Glutathione-S-Trfase_C_sf"/>
</dbReference>
<protein>
    <submittedName>
        <fullName evidence="4">Glutathione transferase GstA</fullName>
        <ecNumber evidence="4">2.5.1.18</ecNumber>
    </submittedName>
</protein>
<dbReference type="RefSeq" id="WP_167011838.1">
    <property type="nucleotide sequence ID" value="NZ_VWXF01000001.1"/>
</dbReference>
<dbReference type="InterPro" id="IPR036249">
    <property type="entry name" value="Thioredoxin-like_sf"/>
</dbReference>
<feature type="domain" description="GST N-terminal" evidence="2">
    <location>
        <begin position="1"/>
        <end position="81"/>
    </location>
</feature>
<evidence type="ECO:0000313" key="4">
    <source>
        <dbReference type="EMBL" id="NIF20039.1"/>
    </source>
</evidence>
<dbReference type="InterPro" id="IPR040079">
    <property type="entry name" value="Glutathione_S-Trfase"/>
</dbReference>
<dbReference type="SFLD" id="SFLDG00358">
    <property type="entry name" value="Main_(cytGST)"/>
    <property type="match status" value="1"/>
</dbReference>
<dbReference type="Gene3D" id="1.20.1050.10">
    <property type="match status" value="1"/>
</dbReference>
<dbReference type="NCBIfam" id="NF007831">
    <property type="entry name" value="PRK10542.1"/>
    <property type="match status" value="1"/>
</dbReference>
<evidence type="ECO:0000259" key="3">
    <source>
        <dbReference type="PROSITE" id="PS50405"/>
    </source>
</evidence>
<dbReference type="Proteomes" id="UP001515683">
    <property type="component" value="Unassembled WGS sequence"/>
</dbReference>
<feature type="domain" description="GST C-terminal" evidence="3">
    <location>
        <begin position="87"/>
        <end position="201"/>
    </location>
</feature>
<dbReference type="CDD" id="cd03188">
    <property type="entry name" value="GST_C_Beta"/>
    <property type="match status" value="1"/>
</dbReference>
<dbReference type="SFLD" id="SFLDS00019">
    <property type="entry name" value="Glutathione_Transferase_(cytos"/>
    <property type="match status" value="1"/>
</dbReference>
<dbReference type="Gene3D" id="3.40.30.10">
    <property type="entry name" value="Glutaredoxin"/>
    <property type="match status" value="1"/>
</dbReference>
<organism evidence="4 5">
    <name type="scientific">Candidatus Pantoea multigeneris</name>
    <dbReference type="NCBI Taxonomy" id="2608357"/>
    <lineage>
        <taxon>Bacteria</taxon>
        <taxon>Pseudomonadati</taxon>
        <taxon>Pseudomonadota</taxon>
        <taxon>Gammaproteobacteria</taxon>
        <taxon>Enterobacterales</taxon>
        <taxon>Erwiniaceae</taxon>
        <taxon>Pantoea</taxon>
    </lineage>
</organism>
<evidence type="ECO:0000259" key="2">
    <source>
        <dbReference type="PROSITE" id="PS50404"/>
    </source>
</evidence>
<proteinExistence type="inferred from homology"/>
<gene>
    <name evidence="4" type="primary">gstA</name>
    <name evidence="4" type="ORF">F3J40_00180</name>
</gene>
<dbReference type="EC" id="2.5.1.18" evidence="4"/>
<dbReference type="PANTHER" id="PTHR44051:SF8">
    <property type="entry name" value="GLUTATHIONE S-TRANSFERASE GSTA"/>
    <property type="match status" value="1"/>
</dbReference>
<dbReference type="SUPFAM" id="SSF47616">
    <property type="entry name" value="GST C-terminal domain-like"/>
    <property type="match status" value="1"/>
</dbReference>
<name>A0ABX0R9A6_9GAMM</name>
<dbReference type="InterPro" id="IPR004045">
    <property type="entry name" value="Glutathione_S-Trfase_N"/>
</dbReference>
<dbReference type="EMBL" id="VWXF01000001">
    <property type="protein sequence ID" value="NIF20039.1"/>
    <property type="molecule type" value="Genomic_DNA"/>
</dbReference>
<dbReference type="CDD" id="cd03057">
    <property type="entry name" value="GST_N_Beta"/>
    <property type="match status" value="1"/>
</dbReference>
<comment type="similarity">
    <text evidence="1">Belongs to the GST superfamily.</text>
</comment>
<dbReference type="Pfam" id="PF02798">
    <property type="entry name" value="GST_N"/>
    <property type="match status" value="1"/>
</dbReference>
<sequence>MKLFCKPGACSLSPHIVIRECGLDFSQINVDLKTHLTESGEDFYQINPKGQVPTLQLDSGELLTEGVAIVQYLADLKPERNLLAPVNSLARYHAIEWLNYVSAELHKSFSPLFNPATPEDYKQIVKAQLIKKYQHVNEQLKGKQYLLGHNFSVADAYLFVVTNWAKHVDVDLSAFAELAEWHARVAQRPAVQEALKAEGLI</sequence>
<dbReference type="PROSITE" id="PS50404">
    <property type="entry name" value="GST_NTER"/>
    <property type="match status" value="1"/>
</dbReference>
<reference evidence="4 5" key="1">
    <citation type="journal article" date="2019" name="bioRxiv">
        <title>Bacteria contribute to plant secondary compound degradation in a generalist herbivore system.</title>
        <authorList>
            <person name="Francoeur C.B."/>
            <person name="Khadempour L."/>
            <person name="Moreira-Soto R.D."/>
            <person name="Gotting K."/>
            <person name="Book A.J."/>
            <person name="Pinto-Tomas A.A."/>
            <person name="Keefover-Ring K."/>
            <person name="Currie C.R."/>
        </authorList>
    </citation>
    <scope>NUCLEOTIDE SEQUENCE [LARGE SCALE GENOMIC DNA]</scope>
    <source>
        <strain evidence="4">Acro-835</strain>
    </source>
</reference>
<keyword evidence="5" id="KW-1185">Reference proteome</keyword>
<evidence type="ECO:0000256" key="1">
    <source>
        <dbReference type="RuleBase" id="RU003494"/>
    </source>
</evidence>
<dbReference type="PANTHER" id="PTHR44051">
    <property type="entry name" value="GLUTATHIONE S-TRANSFERASE-RELATED"/>
    <property type="match status" value="1"/>
</dbReference>